<organism evidence="3 4">
    <name type="scientific">Phragmitibacter flavus</name>
    <dbReference type="NCBI Taxonomy" id="2576071"/>
    <lineage>
        <taxon>Bacteria</taxon>
        <taxon>Pseudomonadati</taxon>
        <taxon>Verrucomicrobiota</taxon>
        <taxon>Verrucomicrobiia</taxon>
        <taxon>Verrucomicrobiales</taxon>
        <taxon>Verrucomicrobiaceae</taxon>
        <taxon>Phragmitibacter</taxon>
    </lineage>
</organism>
<name>A0A5R8KKU6_9BACT</name>
<dbReference type="EMBL" id="VAUV01000001">
    <property type="protein sequence ID" value="TLD72871.1"/>
    <property type="molecule type" value="Genomic_DNA"/>
</dbReference>
<dbReference type="InterPro" id="IPR011008">
    <property type="entry name" value="Dimeric_a/b-barrel"/>
</dbReference>
<dbReference type="Gene3D" id="3.30.70.100">
    <property type="match status" value="1"/>
</dbReference>
<dbReference type="Pfam" id="PF07045">
    <property type="entry name" value="DUF1330"/>
    <property type="match status" value="1"/>
</dbReference>
<proteinExistence type="predicted"/>
<feature type="domain" description="DUF1330" evidence="2">
    <location>
        <begin position="36"/>
        <end position="128"/>
    </location>
</feature>
<evidence type="ECO:0000313" key="3">
    <source>
        <dbReference type="EMBL" id="TLD72871.1"/>
    </source>
</evidence>
<evidence type="ECO:0000259" key="2">
    <source>
        <dbReference type="Pfam" id="PF07045"/>
    </source>
</evidence>
<gene>
    <name evidence="3" type="ORF">FEM03_01500</name>
</gene>
<feature type="region of interest" description="Disordered" evidence="1">
    <location>
        <begin position="1"/>
        <end position="35"/>
    </location>
</feature>
<comment type="caution">
    <text evidence="3">The sequence shown here is derived from an EMBL/GenBank/DDBJ whole genome shotgun (WGS) entry which is preliminary data.</text>
</comment>
<reference evidence="3 4" key="1">
    <citation type="submission" date="2019-05" db="EMBL/GenBank/DDBJ databases">
        <title>Verrucobacter flavum gen. nov., sp. nov. a new member of the family Verrucomicrobiaceae.</title>
        <authorList>
            <person name="Szuroczki S."/>
            <person name="Abbaszade G."/>
            <person name="Szabo A."/>
            <person name="Felfoldi T."/>
            <person name="Schumann P."/>
            <person name="Boka K."/>
            <person name="Keki Z."/>
            <person name="Toumi M."/>
            <person name="Toth E."/>
        </authorList>
    </citation>
    <scope>NUCLEOTIDE SEQUENCE [LARGE SCALE GENOMIC DNA]</scope>
    <source>
        <strain evidence="3 4">MG-N-17</strain>
    </source>
</reference>
<keyword evidence="4" id="KW-1185">Reference proteome</keyword>
<evidence type="ECO:0000313" key="4">
    <source>
        <dbReference type="Proteomes" id="UP000306196"/>
    </source>
</evidence>
<dbReference type="SUPFAM" id="SSF54909">
    <property type="entry name" value="Dimeric alpha+beta barrel"/>
    <property type="match status" value="1"/>
</dbReference>
<protein>
    <submittedName>
        <fullName evidence="3">DUF1330 domain-containing protein</fullName>
    </submittedName>
</protein>
<accession>A0A5R8KKU6</accession>
<dbReference type="OrthoDB" id="516779at2"/>
<dbReference type="PANTHER" id="PTHR41521">
    <property type="match status" value="1"/>
</dbReference>
<dbReference type="PANTHER" id="PTHR41521:SF4">
    <property type="entry name" value="BLR0684 PROTEIN"/>
    <property type="match status" value="1"/>
</dbReference>
<dbReference type="InterPro" id="IPR010753">
    <property type="entry name" value="DUF1330"/>
</dbReference>
<dbReference type="AlphaFoldDB" id="A0A5R8KKU6"/>
<sequence>MSLTAGDTSEKEASTKALKTESAAEQPEQKVQAKKPAYVIFTREKTLDQAELETYWKMVGASLEGHPMKVLSGYGPHEVLEGDKTEGVVIAEFPSMEAAKAWYDSPAYRAAREHRFKGAVYRGILVEATPAPQ</sequence>
<evidence type="ECO:0000256" key="1">
    <source>
        <dbReference type="SAM" id="MobiDB-lite"/>
    </source>
</evidence>
<dbReference type="Proteomes" id="UP000306196">
    <property type="component" value="Unassembled WGS sequence"/>
</dbReference>